<organism evidence="6 7">
    <name type="scientific">Cyclospora cayetanensis</name>
    <dbReference type="NCBI Taxonomy" id="88456"/>
    <lineage>
        <taxon>Eukaryota</taxon>
        <taxon>Sar</taxon>
        <taxon>Alveolata</taxon>
        <taxon>Apicomplexa</taxon>
        <taxon>Conoidasida</taxon>
        <taxon>Coccidia</taxon>
        <taxon>Eucoccidiorida</taxon>
        <taxon>Eimeriorina</taxon>
        <taxon>Eimeriidae</taxon>
        <taxon>Cyclospora</taxon>
    </lineage>
</organism>
<dbReference type="VEuPathDB" id="ToxoDB:cyc_03411"/>
<feature type="region of interest" description="Disordered" evidence="3">
    <location>
        <begin position="567"/>
        <end position="598"/>
    </location>
</feature>
<sequence length="598" mass="63903">MGGMEDPFSRGSRIPESDIGARGCQSFAFSPYAPSVDATIQGELPAAATEMQKEEAEAEAAALGAKAAAESCVVQEAAQGVSAVAAASPSPSNADYVKSFPDKEGLDAAVACASAGKKAVASAAAAPEKEAAPCADAAADAQAARDGCVSCPEGTRVKLYEVDAETGNWIDRGTGHFFVVDGAVPDIPERDSVASAAAAEGSSRVQGDDGLGSRLMVQEEENELLVVDSVICGNTLYQHQKESIITWQEGRQGDYYRALSFQHPHGCFALWTYIYLLSPDACAGSMSDEEDDEEMDSEGSAVTASGRADSSSSSLGGGVSEGGLWLRDEEGERPTRVLGIPCVASLSLLAQRIDYDLQHPQRNREALQDIRNRTWLRGLFRLMRDLMQTRAEGEGEGTPQTPSLGTCISQEAAAESLQQMALIIRKMLVAWTGQLDALEVFLSDEFWIDVLHCLEHERELASQGMALPHTAFFKRVQFHEVLSPQQQQQHELFLQHVHLHYRLMYLRDVALTRYIDEASIAQLQSLLASNGHTIISLLSQVSPLPSPTLKNSFPSCSDSPLGTQGCSALPATGRLEGKASGGLGSRSTGSVFKSKTQG</sequence>
<reference evidence="6 7" key="1">
    <citation type="journal article" date="2016" name="BMC Genomics">
        <title>Comparative genomics reveals Cyclospora cayetanensis possesses coccidia-like metabolism and invasion components but unique surface antigens.</title>
        <authorList>
            <person name="Liu S."/>
            <person name="Wang L."/>
            <person name="Zheng H."/>
            <person name="Xu Z."/>
            <person name="Roellig D.M."/>
            <person name="Li N."/>
            <person name="Frace M.A."/>
            <person name="Tang K."/>
            <person name="Arrowood M.J."/>
            <person name="Moss D.M."/>
            <person name="Zhang L."/>
            <person name="Feng Y."/>
            <person name="Xiao L."/>
        </authorList>
    </citation>
    <scope>NUCLEOTIDE SEQUENCE [LARGE SCALE GENOMIC DNA]</scope>
    <source>
        <strain evidence="6 7">CHN_HEN01</strain>
    </source>
</reference>
<dbReference type="InterPro" id="IPR006887">
    <property type="entry name" value="P4R3-like_central_dom"/>
</dbReference>
<dbReference type="InterPro" id="IPR051137">
    <property type="entry name" value="PP4R3-like"/>
</dbReference>
<comment type="caution">
    <text evidence="6">The sequence shown here is derived from an EMBL/GenBank/DDBJ whole genome shotgun (WGS) entry which is preliminary data.</text>
</comment>
<feature type="compositionally biased region" description="Low complexity" evidence="3">
    <location>
        <begin position="305"/>
        <end position="314"/>
    </location>
</feature>
<evidence type="ECO:0000259" key="4">
    <source>
        <dbReference type="Pfam" id="PF04802"/>
    </source>
</evidence>
<feature type="compositionally biased region" description="Polar residues" evidence="3">
    <location>
        <begin position="585"/>
        <end position="598"/>
    </location>
</feature>
<name>A0A1D3CWD4_9EIME</name>
<dbReference type="Pfam" id="PF04802">
    <property type="entry name" value="PP4R3"/>
    <property type="match status" value="1"/>
</dbReference>
<dbReference type="InterPro" id="IPR055236">
    <property type="entry name" value="EVH1_PP4R3"/>
</dbReference>
<feature type="region of interest" description="Disordered" evidence="3">
    <location>
        <begin position="285"/>
        <end position="325"/>
    </location>
</feature>
<dbReference type="InParanoid" id="A0A1D3CWD4"/>
<feature type="domain" description="PP4R3 EVH1-like" evidence="5">
    <location>
        <begin position="214"/>
        <end position="274"/>
    </location>
</feature>
<dbReference type="GO" id="GO:0005654">
    <property type="term" value="C:nucleoplasm"/>
    <property type="evidence" value="ECO:0007669"/>
    <property type="project" value="TreeGrafter"/>
</dbReference>
<evidence type="ECO:0000256" key="1">
    <source>
        <dbReference type="ARBA" id="ARBA00004123"/>
    </source>
</evidence>
<dbReference type="Gene3D" id="2.30.29.30">
    <property type="entry name" value="Pleckstrin-homology domain (PH domain)/Phosphotyrosine-binding domain (PTB)"/>
    <property type="match status" value="1"/>
</dbReference>
<dbReference type="Proteomes" id="UP000095192">
    <property type="component" value="Unassembled WGS sequence"/>
</dbReference>
<dbReference type="AlphaFoldDB" id="A0A1D3CWD4"/>
<keyword evidence="7" id="KW-1185">Reference proteome</keyword>
<keyword evidence="2" id="KW-0539">Nucleus</keyword>
<dbReference type="EMBL" id="JROU02001710">
    <property type="protein sequence ID" value="OEH75500.1"/>
    <property type="molecule type" value="Genomic_DNA"/>
</dbReference>
<comment type="subcellular location">
    <subcellularLocation>
        <location evidence="1">Nucleus</location>
    </subcellularLocation>
</comment>
<accession>A0A1D3CWD4</accession>
<evidence type="ECO:0000259" key="5">
    <source>
        <dbReference type="Pfam" id="PF22972"/>
    </source>
</evidence>
<dbReference type="GO" id="GO:0030289">
    <property type="term" value="C:protein phosphatase 4 complex"/>
    <property type="evidence" value="ECO:0007669"/>
    <property type="project" value="TreeGrafter"/>
</dbReference>
<dbReference type="InterPro" id="IPR011993">
    <property type="entry name" value="PH-like_dom_sf"/>
</dbReference>
<feature type="compositionally biased region" description="Acidic residues" evidence="3">
    <location>
        <begin position="287"/>
        <end position="297"/>
    </location>
</feature>
<feature type="domain" description="Serine/threonine-protein phosphatase 4 regulatory subunit 3-like central" evidence="4">
    <location>
        <begin position="413"/>
        <end position="540"/>
    </location>
</feature>
<evidence type="ECO:0000313" key="6">
    <source>
        <dbReference type="EMBL" id="OEH75500.1"/>
    </source>
</evidence>
<evidence type="ECO:0000313" key="7">
    <source>
        <dbReference type="Proteomes" id="UP000095192"/>
    </source>
</evidence>
<gene>
    <name evidence="6" type="ORF">cyc_03411</name>
</gene>
<protein>
    <submittedName>
        <fullName evidence="6">Uncharacterized protein</fullName>
    </submittedName>
</protein>
<dbReference type="PANTHER" id="PTHR23318">
    <property type="entry name" value="ATP SYNTHASE GAMMA-RELATED"/>
    <property type="match status" value="1"/>
</dbReference>
<proteinExistence type="predicted"/>
<evidence type="ECO:0000256" key="3">
    <source>
        <dbReference type="SAM" id="MobiDB-lite"/>
    </source>
</evidence>
<evidence type="ECO:0000256" key="2">
    <source>
        <dbReference type="ARBA" id="ARBA00023242"/>
    </source>
</evidence>
<dbReference type="Pfam" id="PF22972">
    <property type="entry name" value="EVH1_PP4R3"/>
    <property type="match status" value="1"/>
</dbReference>
<dbReference type="GO" id="GO:0072542">
    <property type="term" value="F:protein phosphatase activator activity"/>
    <property type="evidence" value="ECO:0007669"/>
    <property type="project" value="TreeGrafter"/>
</dbReference>
<dbReference type="PANTHER" id="PTHR23318:SF0">
    <property type="entry name" value="SERINE_THREONINE-PROTEIN PHOSPHATASE 4 REGULATORY SUBUNIT 3"/>
    <property type="match status" value="1"/>
</dbReference>